<dbReference type="EMBL" id="VSRR010043298">
    <property type="protein sequence ID" value="MPC76417.1"/>
    <property type="molecule type" value="Genomic_DNA"/>
</dbReference>
<comment type="caution">
    <text evidence="3">The sequence shown here is derived from an EMBL/GenBank/DDBJ whole genome shotgun (WGS) entry which is preliminary data.</text>
</comment>
<reference evidence="3 4" key="1">
    <citation type="submission" date="2019-05" db="EMBL/GenBank/DDBJ databases">
        <title>Another draft genome of Portunus trituberculatus and its Hox gene families provides insights of decapod evolution.</title>
        <authorList>
            <person name="Jeong J.-H."/>
            <person name="Song I."/>
            <person name="Kim S."/>
            <person name="Choi T."/>
            <person name="Kim D."/>
            <person name="Ryu S."/>
            <person name="Kim W."/>
        </authorList>
    </citation>
    <scope>NUCLEOTIDE SEQUENCE [LARGE SCALE GENOMIC DNA]</scope>
    <source>
        <tissue evidence="3">Muscle</tissue>
    </source>
</reference>
<feature type="region of interest" description="Disordered" evidence="1">
    <location>
        <begin position="57"/>
        <end position="78"/>
    </location>
</feature>
<feature type="chain" id="PRO_5041671750" description="Secreted protein" evidence="2">
    <location>
        <begin position="35"/>
        <end position="156"/>
    </location>
</feature>
<protein>
    <recommendedName>
        <fullName evidence="5">Secreted protein</fullName>
    </recommendedName>
</protein>
<sequence>MKCSISAGCGGTVLFSLVKGFIVVLVAKCCGAAALECTGSPYIQVSGLSEAQQRRGSAVPGEEAATPTLSIPGNARHRRRRAKTQRCGGASPQHGGKQVYSYGTLFLPHCNVIQFRGGAGGCLAEGRAEGSACGMDKISPSRKTIQPIVGEPRLER</sequence>
<evidence type="ECO:0000256" key="1">
    <source>
        <dbReference type="SAM" id="MobiDB-lite"/>
    </source>
</evidence>
<evidence type="ECO:0000313" key="4">
    <source>
        <dbReference type="Proteomes" id="UP000324222"/>
    </source>
</evidence>
<accession>A0A5B7I4N1</accession>
<dbReference type="Proteomes" id="UP000324222">
    <property type="component" value="Unassembled WGS sequence"/>
</dbReference>
<evidence type="ECO:0000313" key="3">
    <source>
        <dbReference type="EMBL" id="MPC76417.1"/>
    </source>
</evidence>
<keyword evidence="4" id="KW-1185">Reference proteome</keyword>
<dbReference type="AlphaFoldDB" id="A0A5B7I4N1"/>
<feature type="signal peptide" evidence="2">
    <location>
        <begin position="1"/>
        <end position="34"/>
    </location>
</feature>
<gene>
    <name evidence="3" type="ORF">E2C01_070827</name>
</gene>
<proteinExistence type="predicted"/>
<organism evidence="3 4">
    <name type="scientific">Portunus trituberculatus</name>
    <name type="common">Swimming crab</name>
    <name type="synonym">Neptunus trituberculatus</name>
    <dbReference type="NCBI Taxonomy" id="210409"/>
    <lineage>
        <taxon>Eukaryota</taxon>
        <taxon>Metazoa</taxon>
        <taxon>Ecdysozoa</taxon>
        <taxon>Arthropoda</taxon>
        <taxon>Crustacea</taxon>
        <taxon>Multicrustacea</taxon>
        <taxon>Malacostraca</taxon>
        <taxon>Eumalacostraca</taxon>
        <taxon>Eucarida</taxon>
        <taxon>Decapoda</taxon>
        <taxon>Pleocyemata</taxon>
        <taxon>Brachyura</taxon>
        <taxon>Eubrachyura</taxon>
        <taxon>Portunoidea</taxon>
        <taxon>Portunidae</taxon>
        <taxon>Portuninae</taxon>
        <taxon>Portunus</taxon>
    </lineage>
</organism>
<evidence type="ECO:0008006" key="5">
    <source>
        <dbReference type="Google" id="ProtNLM"/>
    </source>
</evidence>
<name>A0A5B7I4N1_PORTR</name>
<keyword evidence="2" id="KW-0732">Signal</keyword>
<evidence type="ECO:0000256" key="2">
    <source>
        <dbReference type="SAM" id="SignalP"/>
    </source>
</evidence>